<dbReference type="InterPro" id="IPR048821">
    <property type="entry name" value="PDE12-like_N"/>
</dbReference>
<keyword evidence="8" id="KW-0378">Hydrolase</keyword>
<comment type="subcellular location">
    <subcellularLocation>
        <location evidence="2">Mitochondrion matrix</location>
    </subcellularLocation>
</comment>
<keyword evidence="16" id="KW-0732">Signal</keyword>
<evidence type="ECO:0000259" key="18">
    <source>
        <dbReference type="Pfam" id="PF21171"/>
    </source>
</evidence>
<evidence type="ECO:0000256" key="16">
    <source>
        <dbReference type="SAM" id="SignalP"/>
    </source>
</evidence>
<evidence type="ECO:0000313" key="20">
    <source>
        <dbReference type="RefSeq" id="XP_028285069.1"/>
    </source>
</evidence>
<feature type="region of interest" description="Disordered" evidence="15">
    <location>
        <begin position="81"/>
        <end position="103"/>
    </location>
</feature>
<comment type="cofactor">
    <cofactor evidence="1">
        <name>Mg(2+)</name>
        <dbReference type="ChEBI" id="CHEBI:18420"/>
    </cofactor>
</comment>
<evidence type="ECO:0000256" key="15">
    <source>
        <dbReference type="SAM" id="MobiDB-lite"/>
    </source>
</evidence>
<dbReference type="OrthoDB" id="412787at2759"/>
<dbReference type="Pfam" id="PF21171">
    <property type="entry name" value="PDE12-like_N"/>
    <property type="match status" value="1"/>
</dbReference>
<dbReference type="PANTHER" id="PTHR12121">
    <property type="entry name" value="CARBON CATABOLITE REPRESSOR PROTEIN 4"/>
    <property type="match status" value="1"/>
</dbReference>
<evidence type="ECO:0000256" key="11">
    <source>
        <dbReference type="ARBA" id="ARBA00022946"/>
    </source>
</evidence>
<dbReference type="InterPro" id="IPR005135">
    <property type="entry name" value="Endo/exonuclease/phosphatase"/>
</dbReference>
<feature type="domain" description="Endonuclease/exonuclease/phosphatase" evidence="17">
    <location>
        <begin position="277"/>
        <end position="580"/>
    </location>
</feature>
<evidence type="ECO:0000313" key="19">
    <source>
        <dbReference type="Proteomes" id="UP000515145"/>
    </source>
</evidence>
<dbReference type="AlphaFoldDB" id="A0A6P7K6Z6"/>
<proteinExistence type="inferred from homology"/>
<name>A0A6P7K6Z6_9TELE</name>
<evidence type="ECO:0000256" key="7">
    <source>
        <dbReference type="ARBA" id="ARBA00022723"/>
    </source>
</evidence>
<dbReference type="Proteomes" id="UP000515145">
    <property type="component" value="Chromosome 18"/>
</dbReference>
<dbReference type="Pfam" id="PF03372">
    <property type="entry name" value="Exo_endo_phos"/>
    <property type="match status" value="1"/>
</dbReference>
<evidence type="ECO:0000256" key="5">
    <source>
        <dbReference type="ARBA" id="ARBA00022664"/>
    </source>
</evidence>
<evidence type="ECO:0000256" key="10">
    <source>
        <dbReference type="ARBA" id="ARBA00022842"/>
    </source>
</evidence>
<dbReference type="SUPFAM" id="SSF56219">
    <property type="entry name" value="DNase I-like"/>
    <property type="match status" value="1"/>
</dbReference>
<evidence type="ECO:0000256" key="14">
    <source>
        <dbReference type="ARBA" id="ARBA00083541"/>
    </source>
</evidence>
<dbReference type="FunFam" id="3.60.10.10:FF:000018">
    <property type="entry name" value="2',5'-phosphodiesterase 12"/>
    <property type="match status" value="1"/>
</dbReference>
<keyword evidence="7" id="KW-0479">Metal-binding</keyword>
<dbReference type="InParanoid" id="A0A6P7K6Z6"/>
<evidence type="ECO:0000256" key="8">
    <source>
        <dbReference type="ARBA" id="ARBA00022801"/>
    </source>
</evidence>
<reference evidence="20" key="1">
    <citation type="submission" date="2025-08" db="UniProtKB">
        <authorList>
            <consortium name="RefSeq"/>
        </authorList>
    </citation>
    <scope>IDENTIFICATION</scope>
</reference>
<keyword evidence="5" id="KW-0507">mRNA processing</keyword>
<feature type="domain" description="2',5'-phosphodiesterase 12-like N-terminal" evidence="18">
    <location>
        <begin position="145"/>
        <end position="249"/>
    </location>
</feature>
<keyword evidence="19" id="KW-1185">Reference proteome</keyword>
<accession>A0A6P7K6Z6</accession>
<evidence type="ECO:0000256" key="6">
    <source>
        <dbReference type="ARBA" id="ARBA00022722"/>
    </source>
</evidence>
<sequence>MFNHLSAALTLLPRRLLASSPRTLTAACRLLSRMEAAVVRCLPGDPKLTISFCLEGSHKHMLRDQDEQLGKVLARISNGIAKSQGKAKKSKKNREQQPSEAAEPTVVKLYHGGEEVPETVQNSEAWQDGAVLQVGNVKYSVQRNPPTLTTAELPVSLLAGFPVCPKLEVEFGNLQDCEFTWFNENRPDARPEAAAGVTGQDSGWTQVGSERVHVPSNQDIGCRLKLRCTPKDGIRSGVAKELVSAGTVEAGPGVCTFDNRHMYTVKVVEWPSVRVVSYNILADIYAQTDLSKTVLYPYCAPYALQLDYRQNLIKKELAGYNADIICLQEVDKGVFLDSLGPALDAFGLDGVFKIKEKQHEGLATFYRRSKFRLLSRHDILLSEALTSDPIHSELLERLSANSALKEKILQRSTALQVSVLEDLNKPDRKVCVANTHLYWHPKGGNVRLIQMGVALQHLNHVISEVAPGAPLVFCGDFNSSPNSGVLQLVSEAMVPPQHADWSSSGPEESCCMELLSVFPPLQSACGLPAYTNYVGGFHGCLDYIFIQPDSMQVEQVIPLPSHQEVTTYEALPSVAHPSDHIALVCDLRWNP</sequence>
<dbReference type="GeneID" id="114450851"/>
<keyword evidence="10" id="KW-0460">Magnesium</keyword>
<comment type="similarity">
    <text evidence="3">Belongs to the CCR4/nocturin family.</text>
</comment>
<evidence type="ECO:0000256" key="12">
    <source>
        <dbReference type="ARBA" id="ARBA00023128"/>
    </source>
</evidence>
<dbReference type="GO" id="GO:0004535">
    <property type="term" value="F:poly(A)-specific ribonuclease activity"/>
    <property type="evidence" value="ECO:0007669"/>
    <property type="project" value="UniProtKB-ARBA"/>
</dbReference>
<dbReference type="GO" id="GO:0046872">
    <property type="term" value="F:metal ion binding"/>
    <property type="evidence" value="ECO:0007669"/>
    <property type="project" value="UniProtKB-KW"/>
</dbReference>
<evidence type="ECO:0000256" key="1">
    <source>
        <dbReference type="ARBA" id="ARBA00001946"/>
    </source>
</evidence>
<dbReference type="PANTHER" id="PTHR12121:SF37">
    <property type="entry name" value="2',5'-PHOSPHODIESTERASE 12"/>
    <property type="match status" value="1"/>
</dbReference>
<dbReference type="GO" id="GO:0000288">
    <property type="term" value="P:nuclear-transcribed mRNA catabolic process, deadenylation-dependent decay"/>
    <property type="evidence" value="ECO:0007669"/>
    <property type="project" value="TreeGrafter"/>
</dbReference>
<dbReference type="InterPro" id="IPR050410">
    <property type="entry name" value="CCR4/nocturin_mRNA_transcr"/>
</dbReference>
<evidence type="ECO:0000259" key="17">
    <source>
        <dbReference type="Pfam" id="PF03372"/>
    </source>
</evidence>
<organism evidence="19 20">
    <name type="scientific">Parambassis ranga</name>
    <name type="common">Indian glassy fish</name>
    <dbReference type="NCBI Taxonomy" id="210632"/>
    <lineage>
        <taxon>Eukaryota</taxon>
        <taxon>Metazoa</taxon>
        <taxon>Chordata</taxon>
        <taxon>Craniata</taxon>
        <taxon>Vertebrata</taxon>
        <taxon>Euteleostomi</taxon>
        <taxon>Actinopterygii</taxon>
        <taxon>Neopterygii</taxon>
        <taxon>Teleostei</taxon>
        <taxon>Neoteleostei</taxon>
        <taxon>Acanthomorphata</taxon>
        <taxon>Ovalentaria</taxon>
        <taxon>Ambassidae</taxon>
        <taxon>Parambassis</taxon>
    </lineage>
</organism>
<keyword evidence="4" id="KW-0597">Phosphoprotein</keyword>
<dbReference type="InterPro" id="IPR036691">
    <property type="entry name" value="Endo/exonu/phosph_ase_sf"/>
</dbReference>
<feature type="chain" id="PRO_5027922351" description="2',5'-phosphodiesterase 12" evidence="16">
    <location>
        <begin position="19"/>
        <end position="591"/>
    </location>
</feature>
<evidence type="ECO:0000256" key="2">
    <source>
        <dbReference type="ARBA" id="ARBA00004305"/>
    </source>
</evidence>
<keyword evidence="9" id="KW-0269">Exonuclease</keyword>
<keyword evidence="6" id="KW-0540">Nuclease</keyword>
<dbReference type="Gene3D" id="3.60.10.10">
    <property type="entry name" value="Endonuclease/exonuclease/phosphatase"/>
    <property type="match status" value="1"/>
</dbReference>
<gene>
    <name evidence="20" type="primary">pde12</name>
</gene>
<dbReference type="CTD" id="201626"/>
<evidence type="ECO:0000256" key="4">
    <source>
        <dbReference type="ARBA" id="ARBA00022553"/>
    </source>
</evidence>
<evidence type="ECO:0000256" key="3">
    <source>
        <dbReference type="ARBA" id="ARBA00010774"/>
    </source>
</evidence>
<dbReference type="RefSeq" id="XP_028285069.1">
    <property type="nucleotide sequence ID" value="XM_028429268.1"/>
</dbReference>
<keyword evidence="12" id="KW-0496">Mitochondrion</keyword>
<protein>
    <recommendedName>
        <fullName evidence="13">2',5'-phosphodiesterase 12</fullName>
    </recommendedName>
    <alternativeName>
        <fullName evidence="14">Mitochondrial deadenylase</fullName>
    </alternativeName>
</protein>
<evidence type="ECO:0000256" key="13">
    <source>
        <dbReference type="ARBA" id="ARBA00072755"/>
    </source>
</evidence>
<evidence type="ECO:0000256" key="9">
    <source>
        <dbReference type="ARBA" id="ARBA00022839"/>
    </source>
</evidence>
<feature type="signal peptide" evidence="16">
    <location>
        <begin position="1"/>
        <end position="18"/>
    </location>
</feature>
<dbReference type="GO" id="GO:0005759">
    <property type="term" value="C:mitochondrial matrix"/>
    <property type="evidence" value="ECO:0007669"/>
    <property type="project" value="UniProtKB-SubCell"/>
</dbReference>
<keyword evidence="11" id="KW-0809">Transit peptide</keyword>
<dbReference type="GO" id="GO:0006397">
    <property type="term" value="P:mRNA processing"/>
    <property type="evidence" value="ECO:0007669"/>
    <property type="project" value="UniProtKB-KW"/>
</dbReference>